<feature type="transmembrane region" description="Helical" evidence="10">
    <location>
        <begin position="732"/>
        <end position="753"/>
    </location>
</feature>
<dbReference type="CDD" id="cd13953">
    <property type="entry name" value="7tm_classC_mGluR-like"/>
    <property type="match status" value="1"/>
</dbReference>
<evidence type="ECO:0000256" key="1">
    <source>
        <dbReference type="ARBA" id="ARBA00004651"/>
    </source>
</evidence>
<comment type="subcellular location">
    <subcellularLocation>
        <location evidence="1">Cell membrane</location>
        <topology evidence="1">Multi-pass membrane protein</topology>
    </subcellularLocation>
</comment>
<evidence type="ECO:0000256" key="8">
    <source>
        <dbReference type="ARBA" id="ARBA00023180"/>
    </source>
</evidence>
<keyword evidence="5" id="KW-0297">G-protein coupled receptor</keyword>
<evidence type="ECO:0000313" key="12">
    <source>
        <dbReference type="EMBL" id="CAH3023221.1"/>
    </source>
</evidence>
<accession>A0ABN8M0Y5</accession>
<dbReference type="InterPro" id="IPR028082">
    <property type="entry name" value="Peripla_BP_I"/>
</dbReference>
<dbReference type="PROSITE" id="PS50259">
    <property type="entry name" value="G_PROTEIN_RECEP_F3_4"/>
    <property type="match status" value="1"/>
</dbReference>
<dbReference type="Gene3D" id="3.40.50.2300">
    <property type="match status" value="2"/>
</dbReference>
<dbReference type="PANTHER" id="PTHR24060">
    <property type="entry name" value="METABOTROPIC GLUTAMATE RECEPTOR"/>
    <property type="match status" value="1"/>
</dbReference>
<dbReference type="InterPro" id="IPR050726">
    <property type="entry name" value="mGluR"/>
</dbReference>
<reference evidence="12 13" key="1">
    <citation type="submission" date="2022-05" db="EMBL/GenBank/DDBJ databases">
        <authorList>
            <consortium name="Genoscope - CEA"/>
            <person name="William W."/>
        </authorList>
    </citation>
    <scope>NUCLEOTIDE SEQUENCE [LARGE SCALE GENOMIC DNA]</scope>
</reference>
<evidence type="ECO:0000256" key="5">
    <source>
        <dbReference type="ARBA" id="ARBA00023040"/>
    </source>
</evidence>
<dbReference type="Pfam" id="PF00003">
    <property type="entry name" value="7tm_3"/>
    <property type="match status" value="1"/>
</dbReference>
<dbReference type="InterPro" id="IPR017978">
    <property type="entry name" value="GPCR_3_C"/>
</dbReference>
<dbReference type="Proteomes" id="UP001159427">
    <property type="component" value="Unassembled WGS sequence"/>
</dbReference>
<gene>
    <name evidence="12" type="ORF">PEVE_00018529</name>
</gene>
<dbReference type="InterPro" id="IPR000337">
    <property type="entry name" value="GPCR_3"/>
</dbReference>
<keyword evidence="6 10" id="KW-0472">Membrane</keyword>
<evidence type="ECO:0000256" key="9">
    <source>
        <dbReference type="ARBA" id="ARBA00023224"/>
    </source>
</evidence>
<proteinExistence type="predicted"/>
<evidence type="ECO:0000256" key="4">
    <source>
        <dbReference type="ARBA" id="ARBA00022989"/>
    </source>
</evidence>
<dbReference type="EMBL" id="CALNXI010000251">
    <property type="protein sequence ID" value="CAH3023221.1"/>
    <property type="molecule type" value="Genomic_DNA"/>
</dbReference>
<keyword evidence="7" id="KW-0675">Receptor</keyword>
<evidence type="ECO:0000256" key="2">
    <source>
        <dbReference type="ARBA" id="ARBA00022475"/>
    </source>
</evidence>
<evidence type="ECO:0000313" key="13">
    <source>
        <dbReference type="Proteomes" id="UP001159427"/>
    </source>
</evidence>
<dbReference type="InterPro" id="IPR011500">
    <property type="entry name" value="GPCR_3_9-Cys_dom"/>
</dbReference>
<feature type="transmembrane region" description="Helical" evidence="10">
    <location>
        <begin position="654"/>
        <end position="675"/>
    </location>
</feature>
<keyword evidence="9" id="KW-0807">Transducer</keyword>
<protein>
    <recommendedName>
        <fullName evidence="11">G-protein coupled receptors family 3 profile domain-containing protein</fullName>
    </recommendedName>
</protein>
<dbReference type="PRINTS" id="PR00248">
    <property type="entry name" value="GPCRMGR"/>
</dbReference>
<evidence type="ECO:0000256" key="10">
    <source>
        <dbReference type="SAM" id="Phobius"/>
    </source>
</evidence>
<keyword evidence="13" id="KW-1185">Reference proteome</keyword>
<dbReference type="Pfam" id="PF01094">
    <property type="entry name" value="ANF_receptor"/>
    <property type="match status" value="1"/>
</dbReference>
<feature type="transmembrane region" description="Helical" evidence="10">
    <location>
        <begin position="695"/>
        <end position="720"/>
    </location>
</feature>
<dbReference type="Pfam" id="PF07562">
    <property type="entry name" value="NCD3G"/>
    <property type="match status" value="1"/>
</dbReference>
<evidence type="ECO:0000256" key="3">
    <source>
        <dbReference type="ARBA" id="ARBA00022692"/>
    </source>
</evidence>
<dbReference type="Gene3D" id="2.10.50.30">
    <property type="entry name" value="GPCR, family 3, nine cysteines domain"/>
    <property type="match status" value="1"/>
</dbReference>
<feature type="domain" description="G-protein coupled receptors family 3 profile" evidence="11">
    <location>
        <begin position="543"/>
        <end position="806"/>
    </location>
</feature>
<sequence length="911" mass="102023">MLILQMMLVPLVFCHDHQTHNKAKAYQEGDVILGGLFPVHLYCPDSCNYSCGDLRSRDIVYFTQAMIFAIDEANNNSFILPGISLGFDILDYCSKDFIALEEASNFFPSCSKAPLPPIVGVIGPYSSSVALQVSNLLGLFKVPHISYGATSPVLSDKQRFKYFARTVPSDEMRSRALVDLLLHNGTLYVSVVYSDDEFGREGRKSFTKEAENRGICIGTTKALSQGDQASNFYETAIAISEKLNSRVIVLFCSKRDIGLLFRTIKKLGKHSYFRWVIGGDSSEMSVYLDGNDDMASNVVICSPHNEKATIFEKWTNTANLVNRNPWISEISVLISEINTTKNRSFISHEVEQSSTDAYIQSVINSVYTFVHVLDKIYKTDCKNMSNPKSCLQAKSQDGKLVLERILTISFMRKNGRKIEFDKNGDISAEYDFLKPLKDEHGRWGLTLLGRWSEKNRSGSSMVTLCKDMDILPRTSCSQPCKPGEIKIPVTRACCWICNLCNNNEITTKEQMECLPCKKGFKPDVNKTKCLKQPVVSVDPSSGFILFTISFSSTGLACALLTLVMFIRWRAHPLIKASSCGLSCLLLVGIMITYGESFLNLITPDNLVCSLRGYTRLGHVMCYAVMFSKTLRVNRLFNSTLRETMNPTFVSTRSHLAIISFIVGFTLTYSTVWGFLRYQQNVSKIYLPDEVVVQCNITRLNVAITNSFYLSLLALCAVYTFKTRKLPKQFRETKGLALAIYLAATIHLIVLSIVCTMGDQNLIRGRAVILSQPLAASAIFFPVYLPKLYSVVFRKEKIVSMSKHDNSPGKGKKRSSQGFSMRLSRSTLKLLQRRNGTVTTRRLGVQTDELILSHCESLATLSEDSRSPATSTETLPSNRCLSITEQSRREERCDGPSYNEITSGSSVYSTWL</sequence>
<feature type="transmembrane region" description="Helical" evidence="10">
    <location>
        <begin position="543"/>
        <end position="566"/>
    </location>
</feature>
<evidence type="ECO:0000259" key="11">
    <source>
        <dbReference type="PROSITE" id="PS50259"/>
    </source>
</evidence>
<keyword evidence="8" id="KW-0325">Glycoprotein</keyword>
<keyword evidence="3 10" id="KW-0812">Transmembrane</keyword>
<keyword evidence="2" id="KW-1003">Cell membrane</keyword>
<dbReference type="SUPFAM" id="SSF53822">
    <property type="entry name" value="Periplasmic binding protein-like I"/>
    <property type="match status" value="1"/>
</dbReference>
<dbReference type="InterPro" id="IPR038550">
    <property type="entry name" value="GPCR_3_9-Cys_sf"/>
</dbReference>
<comment type="caution">
    <text evidence="12">The sequence shown here is derived from an EMBL/GenBank/DDBJ whole genome shotgun (WGS) entry which is preliminary data.</text>
</comment>
<keyword evidence="4 10" id="KW-1133">Transmembrane helix</keyword>
<feature type="transmembrane region" description="Helical" evidence="10">
    <location>
        <begin position="573"/>
        <end position="593"/>
    </location>
</feature>
<name>A0ABN8M0Y5_9CNID</name>
<dbReference type="InterPro" id="IPR001828">
    <property type="entry name" value="ANF_lig-bd_rcpt"/>
</dbReference>
<evidence type="ECO:0000256" key="7">
    <source>
        <dbReference type="ARBA" id="ARBA00023170"/>
    </source>
</evidence>
<organism evidence="12 13">
    <name type="scientific">Porites evermanni</name>
    <dbReference type="NCBI Taxonomy" id="104178"/>
    <lineage>
        <taxon>Eukaryota</taxon>
        <taxon>Metazoa</taxon>
        <taxon>Cnidaria</taxon>
        <taxon>Anthozoa</taxon>
        <taxon>Hexacorallia</taxon>
        <taxon>Scleractinia</taxon>
        <taxon>Fungiina</taxon>
        <taxon>Poritidae</taxon>
        <taxon>Porites</taxon>
    </lineage>
</organism>
<evidence type="ECO:0000256" key="6">
    <source>
        <dbReference type="ARBA" id="ARBA00023136"/>
    </source>
</evidence>